<dbReference type="Gene3D" id="3.40.50.720">
    <property type="entry name" value="NAD(P)-binding Rossmann-like Domain"/>
    <property type="match status" value="2"/>
</dbReference>
<keyword evidence="3 5" id="KW-0560">Oxidoreductase</keyword>
<feature type="domain" description="D-isomer specific 2-hydroxyacid dehydrogenase NAD-binding" evidence="7">
    <location>
        <begin position="111"/>
        <end position="290"/>
    </location>
</feature>
<dbReference type="Proteomes" id="UP000176558">
    <property type="component" value="Unassembled WGS sequence"/>
</dbReference>
<dbReference type="InterPro" id="IPR050857">
    <property type="entry name" value="D-2-hydroxyacid_DH"/>
</dbReference>
<dbReference type="PANTHER" id="PTHR42789">
    <property type="entry name" value="D-ISOMER SPECIFIC 2-HYDROXYACID DEHYDROGENASE FAMILY PROTEIN (AFU_ORTHOLOGUE AFUA_6G10090)"/>
    <property type="match status" value="1"/>
</dbReference>
<dbReference type="CDD" id="cd05301">
    <property type="entry name" value="GDH"/>
    <property type="match status" value="1"/>
</dbReference>
<evidence type="ECO:0008006" key="10">
    <source>
        <dbReference type="Google" id="ProtNLM"/>
    </source>
</evidence>
<evidence type="ECO:0000256" key="1">
    <source>
        <dbReference type="ARBA" id="ARBA00005854"/>
    </source>
</evidence>
<dbReference type="InterPro" id="IPR006139">
    <property type="entry name" value="D-isomer_2_OHA_DH_cat_dom"/>
</dbReference>
<dbReference type="InterPro" id="IPR029753">
    <property type="entry name" value="D-isomer_DH_CS"/>
</dbReference>
<evidence type="ECO:0000256" key="3">
    <source>
        <dbReference type="ARBA" id="ARBA00023002"/>
    </source>
</evidence>
<evidence type="ECO:0000259" key="7">
    <source>
        <dbReference type="Pfam" id="PF02826"/>
    </source>
</evidence>
<evidence type="ECO:0000256" key="5">
    <source>
        <dbReference type="RuleBase" id="RU003719"/>
    </source>
</evidence>
<dbReference type="InterPro" id="IPR029752">
    <property type="entry name" value="D-isomer_DH_CS1"/>
</dbReference>
<evidence type="ECO:0000256" key="2">
    <source>
        <dbReference type="ARBA" id="ARBA00022605"/>
    </source>
</evidence>
<evidence type="ECO:0000259" key="6">
    <source>
        <dbReference type="Pfam" id="PF00389"/>
    </source>
</evidence>
<name>A0A1G2USE8_9BACT</name>
<dbReference type="SUPFAM" id="SSF52283">
    <property type="entry name" value="Formate/glycerate dehydrogenase catalytic domain-like"/>
    <property type="match status" value="1"/>
</dbReference>
<comment type="similarity">
    <text evidence="1 5">Belongs to the D-isomer specific 2-hydroxyacid dehydrogenase family.</text>
</comment>
<dbReference type="EMBL" id="MHWT01000019">
    <property type="protein sequence ID" value="OHB12280.1"/>
    <property type="molecule type" value="Genomic_DNA"/>
</dbReference>
<protein>
    <recommendedName>
        <fullName evidence="10">D-glycerate dehydrogenase</fullName>
    </recommendedName>
</protein>
<evidence type="ECO:0000313" key="8">
    <source>
        <dbReference type="EMBL" id="OHB12280.1"/>
    </source>
</evidence>
<accession>A0A1G2USE8</accession>
<dbReference type="SUPFAM" id="SSF51735">
    <property type="entry name" value="NAD(P)-binding Rossmann-fold domains"/>
    <property type="match status" value="1"/>
</dbReference>
<dbReference type="InterPro" id="IPR006140">
    <property type="entry name" value="D-isomer_DH_NAD-bd"/>
</dbReference>
<gene>
    <name evidence="8" type="ORF">A3G99_00660</name>
</gene>
<dbReference type="FunFam" id="3.40.50.720:FF:000203">
    <property type="entry name" value="D-3-phosphoglycerate dehydrogenase (SerA)"/>
    <property type="match status" value="1"/>
</dbReference>
<dbReference type="GO" id="GO:0016616">
    <property type="term" value="F:oxidoreductase activity, acting on the CH-OH group of donors, NAD or NADP as acceptor"/>
    <property type="evidence" value="ECO:0007669"/>
    <property type="project" value="InterPro"/>
</dbReference>
<dbReference type="PROSITE" id="PS00065">
    <property type="entry name" value="D_2_HYDROXYACID_DH_1"/>
    <property type="match status" value="1"/>
</dbReference>
<dbReference type="PANTHER" id="PTHR42789:SF1">
    <property type="entry name" value="D-ISOMER SPECIFIC 2-HYDROXYACID DEHYDROGENASE FAMILY PROTEIN (AFU_ORTHOLOGUE AFUA_6G10090)"/>
    <property type="match status" value="1"/>
</dbReference>
<dbReference type="GO" id="GO:0051287">
    <property type="term" value="F:NAD binding"/>
    <property type="evidence" value="ECO:0007669"/>
    <property type="project" value="InterPro"/>
</dbReference>
<dbReference type="AlphaFoldDB" id="A0A1G2USE8"/>
<dbReference type="PROSITE" id="PS00671">
    <property type="entry name" value="D_2_HYDROXYACID_DH_3"/>
    <property type="match status" value="1"/>
</dbReference>
<organism evidence="8 9">
    <name type="scientific">Candidatus Zambryskibacteria bacterium RIFCSPLOWO2_12_FULL_39_23</name>
    <dbReference type="NCBI Taxonomy" id="1802776"/>
    <lineage>
        <taxon>Bacteria</taxon>
        <taxon>Candidatus Zambryskiibacteriota</taxon>
    </lineage>
</organism>
<dbReference type="InterPro" id="IPR036291">
    <property type="entry name" value="NAD(P)-bd_dom_sf"/>
</dbReference>
<keyword evidence="4" id="KW-0520">NAD</keyword>
<evidence type="ECO:0000313" key="9">
    <source>
        <dbReference type="Proteomes" id="UP000176558"/>
    </source>
</evidence>
<proteinExistence type="inferred from homology"/>
<evidence type="ECO:0000256" key="4">
    <source>
        <dbReference type="ARBA" id="ARBA00023027"/>
    </source>
</evidence>
<sequence length="322" mass="35136">MKKIFITRKIPEIGINMLKEKDYEVDICPVEKVPSQSKLMGHLKEKPYDAIISLLTDKIDASIFRAAPNAKIVANYATGYNNIDLKDAKKRGIVVTNTPGVSSLAVAEHTMALMLALTTRLIEGDKFVVAGKFKGWAPDNFIGTDLSGKTVGIVGVGNIGGRVAYMAHHGFGSKIIYTDVVQNTKIESDCGAQRFSDLNELLKVADIVSLHVPLLESTHHLINESHLKLMKPTAFLINTSRGPVVDEAALVRALESKTIAGAGLDVFEFEPKLAKGLRKLPNVVLTPHIASARESARRDMAVLVAQDIIDFFEGREPKNKVV</sequence>
<dbReference type="Pfam" id="PF00389">
    <property type="entry name" value="2-Hacid_dh"/>
    <property type="match status" value="1"/>
</dbReference>
<keyword evidence="2" id="KW-0028">Amino-acid biosynthesis</keyword>
<dbReference type="GO" id="GO:0008652">
    <property type="term" value="P:amino acid biosynthetic process"/>
    <property type="evidence" value="ECO:0007669"/>
    <property type="project" value="UniProtKB-KW"/>
</dbReference>
<dbReference type="Pfam" id="PF02826">
    <property type="entry name" value="2-Hacid_dh_C"/>
    <property type="match status" value="1"/>
</dbReference>
<reference evidence="8 9" key="1">
    <citation type="journal article" date="2016" name="Nat. Commun.">
        <title>Thousands of microbial genomes shed light on interconnected biogeochemical processes in an aquifer system.</title>
        <authorList>
            <person name="Anantharaman K."/>
            <person name="Brown C.T."/>
            <person name="Hug L.A."/>
            <person name="Sharon I."/>
            <person name="Castelle C.J."/>
            <person name="Probst A.J."/>
            <person name="Thomas B.C."/>
            <person name="Singh A."/>
            <person name="Wilkins M.J."/>
            <person name="Karaoz U."/>
            <person name="Brodie E.L."/>
            <person name="Williams K.H."/>
            <person name="Hubbard S.S."/>
            <person name="Banfield J.F."/>
        </authorList>
    </citation>
    <scope>NUCLEOTIDE SEQUENCE [LARGE SCALE GENOMIC DNA]</scope>
</reference>
<comment type="caution">
    <text evidence="8">The sequence shown here is derived from an EMBL/GenBank/DDBJ whole genome shotgun (WGS) entry which is preliminary data.</text>
</comment>
<dbReference type="PROSITE" id="PS00670">
    <property type="entry name" value="D_2_HYDROXYACID_DH_2"/>
    <property type="match status" value="1"/>
</dbReference>
<feature type="domain" description="D-isomer specific 2-hydroxyacid dehydrogenase catalytic" evidence="6">
    <location>
        <begin position="4"/>
        <end position="321"/>
    </location>
</feature>